<accession>A8ZMK9</accession>
<proteinExistence type="predicted"/>
<reference evidence="1 2" key="1">
    <citation type="journal article" date="2008" name="Proc. Natl. Acad. Sci. U.S.A.">
        <title>Niche adaptation and genome expansion in the chlorophyll d-producing cyanobacterium Acaryochloris marina.</title>
        <authorList>
            <person name="Swingley W.D."/>
            <person name="Chen M."/>
            <person name="Cheung P.C."/>
            <person name="Conrad A.L."/>
            <person name="Dejesa L.C."/>
            <person name="Hao J."/>
            <person name="Honchak B.M."/>
            <person name="Karbach L.E."/>
            <person name="Kurdoglu A."/>
            <person name="Lahiri S."/>
            <person name="Mastrian S.D."/>
            <person name="Miyashita H."/>
            <person name="Page L."/>
            <person name="Ramakrishna P."/>
            <person name="Satoh S."/>
            <person name="Sattley W.M."/>
            <person name="Shimada Y."/>
            <person name="Taylor H.L."/>
            <person name="Tomo T."/>
            <person name="Tsuchiya T."/>
            <person name="Wang Z.T."/>
            <person name="Raymond J."/>
            <person name="Mimuro M."/>
            <person name="Blankenship R.E."/>
            <person name="Touchman J.W."/>
        </authorList>
    </citation>
    <scope>NUCLEOTIDE SEQUENCE [LARGE SCALE GENOMIC DNA]</scope>
    <source>
        <strain evidence="2">MBIC 11017</strain>
        <plasmid evidence="2">Plasmid pREB3</plasmid>
    </source>
</reference>
<keyword evidence="1" id="KW-0614">Plasmid</keyword>
<protein>
    <submittedName>
        <fullName evidence="1">Uncharacterized protein</fullName>
    </submittedName>
</protein>
<dbReference type="AlphaFoldDB" id="A8ZMK9"/>
<evidence type="ECO:0000313" key="1">
    <source>
        <dbReference type="EMBL" id="ABW32420.1"/>
    </source>
</evidence>
<name>A8ZMK9_ACAM1</name>
<dbReference type="KEGG" id="amr:AM1_C0112"/>
<keyword evidence="2" id="KW-1185">Reference proteome</keyword>
<gene>
    <name evidence="1" type="ordered locus">AM1_C0112</name>
</gene>
<geneLocation type="plasmid" evidence="1 2">
    <name>pREB3</name>
</geneLocation>
<evidence type="ECO:0000313" key="2">
    <source>
        <dbReference type="Proteomes" id="UP000000268"/>
    </source>
</evidence>
<organism evidence="1 2">
    <name type="scientific">Acaryochloris marina (strain MBIC 11017)</name>
    <dbReference type="NCBI Taxonomy" id="329726"/>
    <lineage>
        <taxon>Bacteria</taxon>
        <taxon>Bacillati</taxon>
        <taxon>Cyanobacteriota</taxon>
        <taxon>Cyanophyceae</taxon>
        <taxon>Acaryochloridales</taxon>
        <taxon>Acaryochloridaceae</taxon>
        <taxon>Acaryochloris</taxon>
    </lineage>
</organism>
<sequence>MSLAKDSGLVFSGRIGKHTDELAQELIENTEGKTAYHHWQTDG</sequence>
<dbReference type="EMBL" id="CP000840">
    <property type="protein sequence ID" value="ABW32420.1"/>
    <property type="molecule type" value="Genomic_DNA"/>
</dbReference>
<dbReference type="HOGENOM" id="CLU_3228095_0_0_3"/>
<dbReference type="Proteomes" id="UP000000268">
    <property type="component" value="Plasmid pREB3"/>
</dbReference>